<reference evidence="3" key="2">
    <citation type="journal article" date="2021" name="Sci. Rep.">
        <title>The distribution of antibiotic resistance genes in chicken gut microbiota commensals.</title>
        <authorList>
            <person name="Juricova H."/>
            <person name="Matiasovicova J."/>
            <person name="Kubasova T."/>
            <person name="Cejkova D."/>
            <person name="Rychlik I."/>
        </authorList>
    </citation>
    <scope>NUCLEOTIDE SEQUENCE</scope>
    <source>
        <strain evidence="3">An582</strain>
    </source>
</reference>
<organism evidence="3 4">
    <name type="scientific">Mordavella massiliensis</name>
    <dbReference type="NCBI Taxonomy" id="1871024"/>
    <lineage>
        <taxon>Bacteria</taxon>
        <taxon>Bacillati</taxon>
        <taxon>Bacillota</taxon>
        <taxon>Clostridia</taxon>
        <taxon>Eubacteriales</taxon>
        <taxon>Clostridiaceae</taxon>
        <taxon>Mordavella</taxon>
    </lineage>
</organism>
<accession>A0A938XCJ2</accession>
<dbReference type="AlphaFoldDB" id="A0A938XCJ2"/>
<dbReference type="Pfam" id="PF14690">
    <property type="entry name" value="Zn_ribbon_ISL3"/>
    <property type="match status" value="1"/>
</dbReference>
<sequence>MKTSNYLAKLPQEATIKSIQVLKDYDLITLDVPTASQRLCPHCGSNDCVIKDSGTLQTIRHIPCNHRGTVVSFHKRRLLCKDCHSSFYETPYWIHPSLRMTQALYDSILLDLIQPLAFSEVARRNHVPQSTVQSVFQTIHFGRPTKLPETICIDEFKGNSGVWSSKHRRWYRNKYHCTLSDGDSHSVIDVMDQISGVYLNKYFHRFSLEQRKRVKYFCCDMSNGFVSVSRKNFPNARICIDPFHVVKRLNEMVDHVRLRYQHQFQDAGDTESRKKVKSIARLLKTKEYNQVAYWGSRFHDNKQRLQDAFDVAPDLLEAYEALQFFHDILASFPYSVQYEELTEWIRQYTASEVEEIHSAACTIRHWRGYIQNSWKHSKSNGLSEGLNNKVKVLKRVAFGLHSFEGFRKRILLTCGKLRLSNDPLSILEKARDGKEIRL</sequence>
<dbReference type="InterPro" id="IPR029261">
    <property type="entry name" value="Transposase_Znf"/>
</dbReference>
<proteinExistence type="predicted"/>
<dbReference type="InterPro" id="IPR047951">
    <property type="entry name" value="Transpos_ISL3"/>
</dbReference>
<dbReference type="InterPro" id="IPR002560">
    <property type="entry name" value="Transposase_DDE"/>
</dbReference>
<name>A0A938XCJ2_9CLOT</name>
<evidence type="ECO:0000313" key="3">
    <source>
        <dbReference type="EMBL" id="MBM6949515.1"/>
    </source>
</evidence>
<dbReference type="PANTHER" id="PTHR33498">
    <property type="entry name" value="TRANSPOSASE FOR INSERTION SEQUENCE ELEMENT IS1557"/>
    <property type="match status" value="1"/>
</dbReference>
<comment type="caution">
    <text evidence="3">The sequence shown here is derived from an EMBL/GenBank/DDBJ whole genome shotgun (WGS) entry which is preliminary data.</text>
</comment>
<evidence type="ECO:0000259" key="1">
    <source>
        <dbReference type="Pfam" id="PF01610"/>
    </source>
</evidence>
<dbReference type="NCBIfam" id="NF033550">
    <property type="entry name" value="transpos_ISL3"/>
    <property type="match status" value="1"/>
</dbReference>
<dbReference type="RefSeq" id="WP_204907504.1">
    <property type="nucleotide sequence ID" value="NZ_JACJKS010000036.1"/>
</dbReference>
<reference evidence="3" key="1">
    <citation type="submission" date="2020-08" db="EMBL/GenBank/DDBJ databases">
        <authorList>
            <person name="Cejkova D."/>
            <person name="Kubasova T."/>
            <person name="Jahodarova E."/>
            <person name="Rychlik I."/>
        </authorList>
    </citation>
    <scope>NUCLEOTIDE SEQUENCE</scope>
    <source>
        <strain evidence="3">An582</strain>
    </source>
</reference>
<evidence type="ECO:0000313" key="4">
    <source>
        <dbReference type="Proteomes" id="UP000705508"/>
    </source>
</evidence>
<dbReference type="Proteomes" id="UP000705508">
    <property type="component" value="Unassembled WGS sequence"/>
</dbReference>
<dbReference type="Pfam" id="PF01610">
    <property type="entry name" value="DDE_Tnp_ISL3"/>
    <property type="match status" value="1"/>
</dbReference>
<feature type="domain" description="Transposase IS204/IS1001/IS1096/IS1165 DDE" evidence="1">
    <location>
        <begin position="151"/>
        <end position="410"/>
    </location>
</feature>
<dbReference type="EMBL" id="JACJKS010000036">
    <property type="protein sequence ID" value="MBM6949515.1"/>
    <property type="molecule type" value="Genomic_DNA"/>
</dbReference>
<evidence type="ECO:0000259" key="2">
    <source>
        <dbReference type="Pfam" id="PF14690"/>
    </source>
</evidence>
<gene>
    <name evidence="3" type="ORF">H6A20_12865</name>
</gene>
<protein>
    <submittedName>
        <fullName evidence="3">ISL3 family transposase</fullName>
    </submittedName>
</protein>
<feature type="domain" description="Transposase IS204/IS1001/IS1096/IS1165 zinc-finger" evidence="2">
    <location>
        <begin position="38"/>
        <end position="83"/>
    </location>
</feature>
<dbReference type="PANTHER" id="PTHR33498:SF1">
    <property type="entry name" value="TRANSPOSASE FOR INSERTION SEQUENCE ELEMENT IS1557"/>
    <property type="match status" value="1"/>
</dbReference>